<protein>
    <submittedName>
        <fullName evidence="1">Uncharacterized protein</fullName>
    </submittedName>
</protein>
<reference evidence="1 2" key="2">
    <citation type="submission" date="2017-10" db="EMBL/GenBank/DDBJ databases">
        <title>Extensive intraspecific genome diversity in a model arbuscular mycorrhizal fungus.</title>
        <authorList>
            <person name="Chen E.C.H."/>
            <person name="Morin E."/>
            <person name="Baudet D."/>
            <person name="Noel J."/>
            <person name="Ndikumana S."/>
            <person name="Charron P."/>
            <person name="St-Onge C."/>
            <person name="Giorgi J."/>
            <person name="Grigoriev I.V."/>
            <person name="Roux C."/>
            <person name="Martin F.M."/>
            <person name="Corradi N."/>
        </authorList>
    </citation>
    <scope>NUCLEOTIDE SEQUENCE [LARGE SCALE GENOMIC DNA]</scope>
    <source>
        <strain evidence="1 2">C2</strain>
    </source>
</reference>
<evidence type="ECO:0000313" key="1">
    <source>
        <dbReference type="EMBL" id="PKK61232.1"/>
    </source>
</evidence>
<reference evidence="1 2" key="1">
    <citation type="submission" date="2016-04" db="EMBL/GenBank/DDBJ databases">
        <title>Genome analyses suggest a sexual origin of heterokaryosis in a supposedly ancient asexual fungus.</title>
        <authorList>
            <person name="Ropars J."/>
            <person name="Sedzielewska K."/>
            <person name="Noel J."/>
            <person name="Charron P."/>
            <person name="Farinelli L."/>
            <person name="Marton T."/>
            <person name="Kruger M."/>
            <person name="Pelin A."/>
            <person name="Brachmann A."/>
            <person name="Corradi N."/>
        </authorList>
    </citation>
    <scope>NUCLEOTIDE SEQUENCE [LARGE SCALE GENOMIC DNA]</scope>
    <source>
        <strain evidence="1 2">C2</strain>
    </source>
</reference>
<proteinExistence type="predicted"/>
<dbReference type="EMBL" id="LLXL01002297">
    <property type="protein sequence ID" value="PKK61232.1"/>
    <property type="molecule type" value="Genomic_DNA"/>
</dbReference>
<organism evidence="1 2">
    <name type="scientific">Rhizophagus irregularis</name>
    <dbReference type="NCBI Taxonomy" id="588596"/>
    <lineage>
        <taxon>Eukaryota</taxon>
        <taxon>Fungi</taxon>
        <taxon>Fungi incertae sedis</taxon>
        <taxon>Mucoromycota</taxon>
        <taxon>Glomeromycotina</taxon>
        <taxon>Glomeromycetes</taxon>
        <taxon>Glomerales</taxon>
        <taxon>Glomeraceae</taxon>
        <taxon>Rhizophagus</taxon>
    </lineage>
</organism>
<gene>
    <name evidence="1" type="ORF">RhiirC2_792128</name>
</gene>
<dbReference type="Proteomes" id="UP000233469">
    <property type="component" value="Unassembled WGS sequence"/>
</dbReference>
<sequence>MTLHYYSLEVPVESSKHQCNANINDRVLKLKCQMVLSISGKLVWIIRNVLNQRIILHLRDGILDNKDLMSFGAFDHHTKVSLF</sequence>
<name>A0A2N1MHZ1_9GLOM</name>
<accession>A0A2N1MHZ1</accession>
<dbReference type="AlphaFoldDB" id="A0A2N1MHZ1"/>
<comment type="caution">
    <text evidence="1">The sequence shown here is derived from an EMBL/GenBank/DDBJ whole genome shotgun (WGS) entry which is preliminary data.</text>
</comment>
<evidence type="ECO:0000313" key="2">
    <source>
        <dbReference type="Proteomes" id="UP000233469"/>
    </source>
</evidence>